<evidence type="ECO:0000256" key="1">
    <source>
        <dbReference type="SAM" id="Phobius"/>
    </source>
</evidence>
<comment type="caution">
    <text evidence="3">The sequence shown here is derived from an EMBL/GenBank/DDBJ whole genome shotgun (WGS) entry which is preliminary data.</text>
</comment>
<proteinExistence type="predicted"/>
<dbReference type="RefSeq" id="WP_345480892.1">
    <property type="nucleotide sequence ID" value="NZ_BAABLP010000004.1"/>
</dbReference>
<feature type="domain" description="Anti-sigma K factor RskA C-terminal" evidence="2">
    <location>
        <begin position="96"/>
        <end position="214"/>
    </location>
</feature>
<evidence type="ECO:0000259" key="2">
    <source>
        <dbReference type="Pfam" id="PF10099"/>
    </source>
</evidence>
<keyword evidence="1" id="KW-0472">Membrane</keyword>
<feature type="transmembrane region" description="Helical" evidence="1">
    <location>
        <begin position="92"/>
        <end position="114"/>
    </location>
</feature>
<sequence length="229" mass="23786">MTHLDPELLALLALGEDAATPEQRAHLAGCAACGATLRGLQRAVVAGRSAEGAPPLDVPAPRVWEGIAQELGLGAAATRSAPVVPLRRRRRVAVRAAAAAAVVLLVGGIGVVLLRSVSDPVASARLTAFPGWKGQSGTAVLERAGDGEQVVDVRTTVQPDGRTDHEVWLMTAGAERLVSLGVLHGTSGRFSVPAGLDVHRFRFVDVSDEPRDGDVAHSGDSIVRGALRF</sequence>
<accession>A0ABP8Z5A7</accession>
<gene>
    <name evidence="3" type="ORF">GCM10025783_18780</name>
</gene>
<evidence type="ECO:0000313" key="4">
    <source>
        <dbReference type="Proteomes" id="UP001500121"/>
    </source>
</evidence>
<name>A0ABP8Z5A7_9MICO</name>
<dbReference type="EMBL" id="BAABLP010000004">
    <property type="protein sequence ID" value="GAA4746946.1"/>
    <property type="molecule type" value="Genomic_DNA"/>
</dbReference>
<reference evidence="4" key="1">
    <citation type="journal article" date="2019" name="Int. J. Syst. Evol. Microbiol.">
        <title>The Global Catalogue of Microorganisms (GCM) 10K type strain sequencing project: providing services to taxonomists for standard genome sequencing and annotation.</title>
        <authorList>
            <consortium name="The Broad Institute Genomics Platform"/>
            <consortium name="The Broad Institute Genome Sequencing Center for Infectious Disease"/>
            <person name="Wu L."/>
            <person name="Ma J."/>
        </authorList>
    </citation>
    <scope>NUCLEOTIDE SEQUENCE [LARGE SCALE GENOMIC DNA]</scope>
    <source>
        <strain evidence="4">JCM 19015</strain>
    </source>
</reference>
<evidence type="ECO:0000313" key="3">
    <source>
        <dbReference type="EMBL" id="GAA4746946.1"/>
    </source>
</evidence>
<protein>
    <recommendedName>
        <fullName evidence="2">Anti-sigma K factor RskA C-terminal domain-containing protein</fullName>
    </recommendedName>
</protein>
<keyword evidence="1" id="KW-0812">Transmembrane</keyword>
<dbReference type="InterPro" id="IPR018764">
    <property type="entry name" value="RskA_C"/>
</dbReference>
<dbReference type="Proteomes" id="UP001500121">
    <property type="component" value="Unassembled WGS sequence"/>
</dbReference>
<dbReference type="Pfam" id="PF10099">
    <property type="entry name" value="RskA_C"/>
    <property type="match status" value="1"/>
</dbReference>
<organism evidence="3 4">
    <name type="scientific">Amnibacterium soli</name>
    <dbReference type="NCBI Taxonomy" id="1282736"/>
    <lineage>
        <taxon>Bacteria</taxon>
        <taxon>Bacillati</taxon>
        <taxon>Actinomycetota</taxon>
        <taxon>Actinomycetes</taxon>
        <taxon>Micrococcales</taxon>
        <taxon>Microbacteriaceae</taxon>
        <taxon>Amnibacterium</taxon>
    </lineage>
</organism>
<keyword evidence="1" id="KW-1133">Transmembrane helix</keyword>
<keyword evidence="4" id="KW-1185">Reference proteome</keyword>